<evidence type="ECO:0000259" key="1">
    <source>
        <dbReference type="Pfam" id="PF01973"/>
    </source>
</evidence>
<accession>A0A1M6AXS0</accession>
<name>A0A1M6AXS0_9CLOT</name>
<gene>
    <name evidence="2" type="ORF">SAMN02745163_00205</name>
</gene>
<dbReference type="AlphaFoldDB" id="A0A1M6AXS0"/>
<dbReference type="PANTHER" id="PTHR41786:SF1">
    <property type="entry name" value="6-HYDROXYMETHYLPTERIN DIPHOSPHOKINASE MPTE-LIKE DOMAIN-CONTAINING PROTEIN"/>
    <property type="match status" value="1"/>
</dbReference>
<dbReference type="Proteomes" id="UP000184310">
    <property type="component" value="Unassembled WGS sequence"/>
</dbReference>
<dbReference type="OrthoDB" id="5291305at2"/>
<dbReference type="InterPro" id="IPR002826">
    <property type="entry name" value="MptE-like"/>
</dbReference>
<dbReference type="EMBL" id="FQZB01000003">
    <property type="protein sequence ID" value="SHI41240.1"/>
    <property type="molecule type" value="Genomic_DNA"/>
</dbReference>
<dbReference type="STRING" id="1121302.SAMN02745163_00205"/>
<keyword evidence="3" id="KW-1185">Reference proteome</keyword>
<dbReference type="Pfam" id="PF01973">
    <property type="entry name" value="MptE-like"/>
    <property type="match status" value="1"/>
</dbReference>
<sequence>MRTDFNVEISKDGYKIFKININDKTQYIGSKYNQKREIDKFINDYGELSEKDIYIVFGLSFGEHIAELIKKSNSKNKILVVEINESLLDYIIEKNILDDKIKERIVIAKDTDGVTEFLTQNIEQLTVDYVKVGYYCEYSNIYKDDLNEIYKAIRDESYRCIAEKNTSMIFAEAWFNTLMNNLKYMATGTPVNRLKDKYINKPAIIVSAGPSLGKNIKFLKGVDNALILSGGRTLRALMDNEIEPSCIGVIDAGEASYDLVNNYIDKVKAPLLFYDGTNSEVVKNHNGKKLFTTNTRFVNDIWKEKIQSFSIGGSIAHVLTFFAGYMGCSPIIFIGQDLAYTNEMGHADIALNKKFYKEKSAKEVFSNYISTTDIFIDDIYGNKVRTSVVLNGFRIALEDVIRMFPEIEFINATEGGANIKGTRIETLKNVLDTISSGKIPSIDTFLVDDDKSKAIKKGLEKTLKVFDEYLDICKKSLNELEIFEKSYKDKNQNNLDISIQKLNKYDKRLRKLLAKISILESILFSVIYNVENNADYIIKVLDDEETKFNKNLNKNKEIYRGIKTIIEYCYEKVKATISEMKV</sequence>
<evidence type="ECO:0000313" key="3">
    <source>
        <dbReference type="Proteomes" id="UP000184310"/>
    </source>
</evidence>
<dbReference type="RefSeq" id="WP_072984386.1">
    <property type="nucleotide sequence ID" value="NZ_FQZB01000003.1"/>
</dbReference>
<feature type="domain" description="6-hydroxymethylpterin diphosphokinase MptE-like" evidence="1">
    <location>
        <begin position="177"/>
        <end position="343"/>
    </location>
</feature>
<dbReference type="PANTHER" id="PTHR41786">
    <property type="entry name" value="MOTILITY ACCESSORY FACTOR MAF"/>
    <property type="match status" value="1"/>
</dbReference>
<proteinExistence type="predicted"/>
<evidence type="ECO:0000313" key="2">
    <source>
        <dbReference type="EMBL" id="SHI41240.1"/>
    </source>
</evidence>
<organism evidence="2 3">
    <name type="scientific">Clostridium cavendishii DSM 21758</name>
    <dbReference type="NCBI Taxonomy" id="1121302"/>
    <lineage>
        <taxon>Bacteria</taxon>
        <taxon>Bacillati</taxon>
        <taxon>Bacillota</taxon>
        <taxon>Clostridia</taxon>
        <taxon>Eubacteriales</taxon>
        <taxon>Clostridiaceae</taxon>
        <taxon>Clostridium</taxon>
    </lineage>
</organism>
<reference evidence="2 3" key="1">
    <citation type="submission" date="2016-11" db="EMBL/GenBank/DDBJ databases">
        <authorList>
            <person name="Jaros S."/>
            <person name="Januszkiewicz K."/>
            <person name="Wedrychowicz H."/>
        </authorList>
    </citation>
    <scope>NUCLEOTIDE SEQUENCE [LARGE SCALE GENOMIC DNA]</scope>
    <source>
        <strain evidence="2 3">DSM 21758</strain>
    </source>
</reference>
<protein>
    <submittedName>
        <fullName evidence="2">Uncharacterized conserved protein</fullName>
    </submittedName>
</protein>